<proteinExistence type="predicted"/>
<evidence type="ECO:0000313" key="3">
    <source>
        <dbReference type="Proteomes" id="UP000032544"/>
    </source>
</evidence>
<name>A0A0D8JCJ4_9BACT</name>
<dbReference type="Gene3D" id="2.130.10.10">
    <property type="entry name" value="YVTN repeat-like/Quinoprotein amine dehydrogenase"/>
    <property type="match status" value="1"/>
</dbReference>
<dbReference type="InterPro" id="IPR002372">
    <property type="entry name" value="PQQ_rpt_dom"/>
</dbReference>
<dbReference type="PANTHER" id="PTHR34512">
    <property type="entry name" value="CELL SURFACE PROTEIN"/>
    <property type="match status" value="1"/>
</dbReference>
<feature type="domain" description="Pyrrolo-quinoline quinone repeat" evidence="1">
    <location>
        <begin position="88"/>
        <end position="334"/>
    </location>
</feature>
<dbReference type="SUPFAM" id="SSF50998">
    <property type="entry name" value="Quinoprotein alcohol dehydrogenase-like"/>
    <property type="match status" value="1"/>
</dbReference>
<evidence type="ECO:0000259" key="1">
    <source>
        <dbReference type="Pfam" id="PF13360"/>
    </source>
</evidence>
<protein>
    <recommendedName>
        <fullName evidence="1">Pyrrolo-quinoline quinone repeat domain-containing protein</fullName>
    </recommendedName>
</protein>
<dbReference type="Gene3D" id="2.40.10.480">
    <property type="match status" value="1"/>
</dbReference>
<dbReference type="SMART" id="SM00564">
    <property type="entry name" value="PQQ"/>
    <property type="match status" value="4"/>
</dbReference>
<dbReference type="Pfam" id="PF13360">
    <property type="entry name" value="PQQ_2"/>
    <property type="match status" value="1"/>
</dbReference>
<dbReference type="InterPro" id="IPR018391">
    <property type="entry name" value="PQQ_b-propeller_rpt"/>
</dbReference>
<dbReference type="STRING" id="1544798.LH29_04190"/>
<organism evidence="2 3">
    <name type="scientific">Draconibacterium sediminis</name>
    <dbReference type="NCBI Taxonomy" id="1544798"/>
    <lineage>
        <taxon>Bacteria</taxon>
        <taxon>Pseudomonadati</taxon>
        <taxon>Bacteroidota</taxon>
        <taxon>Bacteroidia</taxon>
        <taxon>Marinilabiliales</taxon>
        <taxon>Prolixibacteraceae</taxon>
        <taxon>Draconibacterium</taxon>
    </lineage>
</organism>
<dbReference type="Proteomes" id="UP000032544">
    <property type="component" value="Unassembled WGS sequence"/>
</dbReference>
<dbReference type="PANTHER" id="PTHR34512:SF30">
    <property type="entry name" value="OUTER MEMBRANE PROTEIN ASSEMBLY FACTOR BAMB"/>
    <property type="match status" value="1"/>
</dbReference>
<dbReference type="InterPro" id="IPR011047">
    <property type="entry name" value="Quinoprotein_ADH-like_sf"/>
</dbReference>
<keyword evidence="3" id="KW-1185">Reference proteome</keyword>
<reference evidence="2 3" key="1">
    <citation type="submission" date="2014-09" db="EMBL/GenBank/DDBJ databases">
        <title>Draft Genome Sequence of Draconibacterium sp. JN14CK-3.</title>
        <authorList>
            <person name="Dong C."/>
            <person name="Lai Q."/>
            <person name="Shao Z."/>
        </authorList>
    </citation>
    <scope>NUCLEOTIDE SEQUENCE [LARGE SCALE GENOMIC DNA]</scope>
    <source>
        <strain evidence="2 3">JN14CK-3</strain>
    </source>
</reference>
<evidence type="ECO:0000313" key="2">
    <source>
        <dbReference type="EMBL" id="KJF44662.1"/>
    </source>
</evidence>
<gene>
    <name evidence="2" type="ORF">LH29_04190</name>
</gene>
<sequence length="411" mass="45512">MKKINSLFCLIVLLFLSQFAISQTVYQWRGIDRDGKYNESGLLNEWPENGPQLLWSTENLGPGYAAPVITSDKLLIVGVENGISKLFAFDLNGNLLWKTPNGKSFVGDGYSARFPGARSTPTVVGNMVYATSGLGRLACFDLNTGKEMWAVDMVNDLKGHLNDFGYAESVVIDERAVYCFPGGKDISVAKLDRFSGKTIWTSEATGDTTHFVSPILVNLPSRKVFVSVSRHYVFGVDCASGDLLWKYDIAMRYDGDHANSPVYKAPYLYIVTNDDKGKGTTKLELSADGSSVKEVWSNEEVKNNMGGFVLHDDKLFVTTENKYLNILDQETGSVLDKVRSSFGCTVFADNKLIVYGTNGDVRLFNYENGKLNQAGLFKVTMGSQEHFSHPVVANGVLYIRHGEALMAWEIR</sequence>
<accession>A0A0D8JCJ4</accession>
<dbReference type="EMBL" id="JRHC01000001">
    <property type="protein sequence ID" value="KJF44662.1"/>
    <property type="molecule type" value="Genomic_DNA"/>
</dbReference>
<dbReference type="AlphaFoldDB" id="A0A0D8JCJ4"/>
<dbReference type="InterPro" id="IPR015943">
    <property type="entry name" value="WD40/YVTN_repeat-like_dom_sf"/>
</dbReference>
<dbReference type="RefSeq" id="WP_045026201.1">
    <property type="nucleotide sequence ID" value="NZ_JRHC01000001.1"/>
</dbReference>
<dbReference type="OrthoDB" id="1091598at2"/>
<comment type="caution">
    <text evidence="2">The sequence shown here is derived from an EMBL/GenBank/DDBJ whole genome shotgun (WGS) entry which is preliminary data.</text>
</comment>